<dbReference type="AlphaFoldDB" id="A0A645ESI1"/>
<evidence type="ECO:0000313" key="1">
    <source>
        <dbReference type="EMBL" id="MPN03464.1"/>
    </source>
</evidence>
<sequence length="75" mass="7917">MLVDPITSGLGKSTVPAEPAACCIKRYPLLLILPDKVVAVPLVTKSPVALAYSIFHAAKSISLSVGLYNSMKSFL</sequence>
<reference evidence="1" key="1">
    <citation type="submission" date="2019-08" db="EMBL/GenBank/DDBJ databases">
        <authorList>
            <person name="Kucharzyk K."/>
            <person name="Murdoch R.W."/>
            <person name="Higgins S."/>
            <person name="Loffler F."/>
        </authorList>
    </citation>
    <scope>NUCLEOTIDE SEQUENCE</scope>
</reference>
<protein>
    <submittedName>
        <fullName evidence="1">Uncharacterized protein</fullName>
    </submittedName>
</protein>
<accession>A0A645ESI1</accession>
<name>A0A645ESI1_9ZZZZ</name>
<comment type="caution">
    <text evidence="1">The sequence shown here is derived from an EMBL/GenBank/DDBJ whole genome shotgun (WGS) entry which is preliminary data.</text>
</comment>
<gene>
    <name evidence="1" type="ORF">SDC9_150694</name>
</gene>
<proteinExistence type="predicted"/>
<organism evidence="1">
    <name type="scientific">bioreactor metagenome</name>
    <dbReference type="NCBI Taxonomy" id="1076179"/>
    <lineage>
        <taxon>unclassified sequences</taxon>
        <taxon>metagenomes</taxon>
        <taxon>ecological metagenomes</taxon>
    </lineage>
</organism>
<dbReference type="EMBL" id="VSSQ01049381">
    <property type="protein sequence ID" value="MPN03464.1"/>
    <property type="molecule type" value="Genomic_DNA"/>
</dbReference>